<dbReference type="Gramene" id="TKW10757">
    <property type="protein sequence ID" value="TKW10757"/>
    <property type="gene ID" value="SEVIR_6G187901v2"/>
</dbReference>
<protein>
    <submittedName>
        <fullName evidence="2">Uncharacterized protein</fullName>
    </submittedName>
</protein>
<dbReference type="Proteomes" id="UP000298652">
    <property type="component" value="Chromosome 6"/>
</dbReference>
<dbReference type="AlphaFoldDB" id="A0A4U6UJL7"/>
<feature type="region of interest" description="Disordered" evidence="1">
    <location>
        <begin position="1"/>
        <end position="34"/>
    </location>
</feature>
<dbReference type="EMBL" id="CM016557">
    <property type="protein sequence ID" value="TKW10757.1"/>
    <property type="molecule type" value="Genomic_DNA"/>
</dbReference>
<evidence type="ECO:0000313" key="2">
    <source>
        <dbReference type="EMBL" id="TKW10757.1"/>
    </source>
</evidence>
<organism evidence="2 3">
    <name type="scientific">Setaria viridis</name>
    <name type="common">Green bristlegrass</name>
    <name type="synonym">Setaria italica subsp. viridis</name>
    <dbReference type="NCBI Taxonomy" id="4556"/>
    <lineage>
        <taxon>Eukaryota</taxon>
        <taxon>Viridiplantae</taxon>
        <taxon>Streptophyta</taxon>
        <taxon>Embryophyta</taxon>
        <taxon>Tracheophyta</taxon>
        <taxon>Spermatophyta</taxon>
        <taxon>Magnoliopsida</taxon>
        <taxon>Liliopsida</taxon>
        <taxon>Poales</taxon>
        <taxon>Poaceae</taxon>
        <taxon>PACMAD clade</taxon>
        <taxon>Panicoideae</taxon>
        <taxon>Panicodae</taxon>
        <taxon>Paniceae</taxon>
        <taxon>Cenchrinae</taxon>
        <taxon>Setaria</taxon>
    </lineage>
</organism>
<evidence type="ECO:0000256" key="1">
    <source>
        <dbReference type="SAM" id="MobiDB-lite"/>
    </source>
</evidence>
<gene>
    <name evidence="2" type="ORF">SEVIR_6G187901v2</name>
</gene>
<name>A0A4U6UJL7_SETVI</name>
<evidence type="ECO:0000313" key="3">
    <source>
        <dbReference type="Proteomes" id="UP000298652"/>
    </source>
</evidence>
<feature type="compositionally biased region" description="Polar residues" evidence="1">
    <location>
        <begin position="14"/>
        <end position="23"/>
    </location>
</feature>
<sequence length="50" mass="5679">MQRVTGSAMERDTVTSLSGQSKSGEQEFKRGSCQLPHLHKARNISYNTYY</sequence>
<reference evidence="2" key="1">
    <citation type="submission" date="2019-03" db="EMBL/GenBank/DDBJ databases">
        <title>WGS assembly of Setaria viridis.</title>
        <authorList>
            <person name="Huang P."/>
            <person name="Jenkins J."/>
            <person name="Grimwood J."/>
            <person name="Barry K."/>
            <person name="Healey A."/>
            <person name="Mamidi S."/>
            <person name="Sreedasyam A."/>
            <person name="Shu S."/>
            <person name="Feldman M."/>
            <person name="Wu J."/>
            <person name="Yu Y."/>
            <person name="Chen C."/>
            <person name="Johnson J."/>
            <person name="Rokhsar D."/>
            <person name="Baxter I."/>
            <person name="Schmutz J."/>
            <person name="Brutnell T."/>
            <person name="Kellogg E."/>
        </authorList>
    </citation>
    <scope>NUCLEOTIDE SEQUENCE [LARGE SCALE GENOMIC DNA]</scope>
</reference>
<proteinExistence type="predicted"/>
<keyword evidence="3" id="KW-1185">Reference proteome</keyword>
<accession>A0A4U6UJL7</accession>